<evidence type="ECO:0000259" key="12">
    <source>
        <dbReference type="PROSITE" id="PS50885"/>
    </source>
</evidence>
<dbReference type="Proteomes" id="UP001447842">
    <property type="component" value="Chromosome"/>
</dbReference>
<accession>A0ABZ3H8D3</accession>
<dbReference type="CDD" id="cd06225">
    <property type="entry name" value="HAMP"/>
    <property type="match status" value="1"/>
</dbReference>
<dbReference type="InterPro" id="IPR036097">
    <property type="entry name" value="HisK_dim/P_sf"/>
</dbReference>
<evidence type="ECO:0000256" key="7">
    <source>
        <dbReference type="ARBA" id="ARBA00022741"/>
    </source>
</evidence>
<sequence length="413" mass="45925">MSIFRKIILLFSASLLLMLAIGYQVDAMYTQRTEALVTQQYLDDARKLYGLLATTEPEALAAALPSMGFEAVESTQATGAEPLLERPHSFGDMRILKTRDGTYLLAIRYMETALLLRDTALDGTLQGRWLPHLLVGLDIVLLVMIFLVIIAMLAPLGHLAAKMRAFAEGDYDSRSDVPGRDEIGAVAETYNHLAQRLQDTIVAREALLRDIGHELRTPIARGMFAAEKLPDSDEKKLLRRCFSELESMTSELLEVEKLSVTGELDLQTIRAETLILQALSKMMIDDEEKVSIALDEDFDLEGDPLYLSIALKNLIDNALKYATAYPVTVTAGAGRICVRNRGKPLREPVAKALAPFRRGVHSRRQKGFGLGLSILAKVLERHALPLSHRYEEGWHCFCIDFSPAQRQKGSETG</sequence>
<dbReference type="InterPro" id="IPR005467">
    <property type="entry name" value="His_kinase_dom"/>
</dbReference>
<dbReference type="GO" id="GO:0016301">
    <property type="term" value="F:kinase activity"/>
    <property type="evidence" value="ECO:0007669"/>
    <property type="project" value="UniProtKB-KW"/>
</dbReference>
<dbReference type="Pfam" id="PF00672">
    <property type="entry name" value="HAMP"/>
    <property type="match status" value="1"/>
</dbReference>
<dbReference type="PROSITE" id="PS50885">
    <property type="entry name" value="HAMP"/>
    <property type="match status" value="1"/>
</dbReference>
<evidence type="ECO:0000256" key="1">
    <source>
        <dbReference type="ARBA" id="ARBA00000085"/>
    </source>
</evidence>
<reference evidence="13 14" key="1">
    <citation type="submission" date="2024-03" db="EMBL/GenBank/DDBJ databases">
        <title>Sulfurimonas sp. HSL3-1.</title>
        <authorList>
            <person name="Wang S."/>
        </authorList>
    </citation>
    <scope>NUCLEOTIDE SEQUENCE [LARGE SCALE GENOMIC DNA]</scope>
    <source>
        <strain evidence="13 14">HSL3-1</strain>
    </source>
</reference>
<keyword evidence="10" id="KW-1133">Transmembrane helix</keyword>
<organism evidence="13 14">
    <name type="scientific">Sulfurimonas diazotrophicus</name>
    <dbReference type="NCBI Taxonomy" id="3131939"/>
    <lineage>
        <taxon>Bacteria</taxon>
        <taxon>Pseudomonadati</taxon>
        <taxon>Campylobacterota</taxon>
        <taxon>Epsilonproteobacteria</taxon>
        <taxon>Campylobacterales</taxon>
        <taxon>Sulfurimonadaceae</taxon>
        <taxon>Sulfurimonas</taxon>
    </lineage>
</organism>
<evidence type="ECO:0000256" key="2">
    <source>
        <dbReference type="ARBA" id="ARBA00004651"/>
    </source>
</evidence>
<comment type="subcellular location">
    <subcellularLocation>
        <location evidence="2">Cell membrane</location>
        <topology evidence="2">Multi-pass membrane protein</topology>
    </subcellularLocation>
</comment>
<dbReference type="InterPro" id="IPR003661">
    <property type="entry name" value="HisK_dim/P_dom"/>
</dbReference>
<evidence type="ECO:0000256" key="8">
    <source>
        <dbReference type="ARBA" id="ARBA00022777"/>
    </source>
</evidence>
<dbReference type="CDD" id="cd00082">
    <property type="entry name" value="HisKA"/>
    <property type="match status" value="1"/>
</dbReference>
<keyword evidence="14" id="KW-1185">Reference proteome</keyword>
<dbReference type="Gene3D" id="3.30.565.10">
    <property type="entry name" value="Histidine kinase-like ATPase, C-terminal domain"/>
    <property type="match status" value="1"/>
</dbReference>
<evidence type="ECO:0000256" key="9">
    <source>
        <dbReference type="ARBA" id="ARBA00022840"/>
    </source>
</evidence>
<dbReference type="InterPro" id="IPR050980">
    <property type="entry name" value="2C_sensor_his_kinase"/>
</dbReference>
<dbReference type="Gene3D" id="1.10.8.500">
    <property type="entry name" value="HAMP domain in histidine kinase"/>
    <property type="match status" value="1"/>
</dbReference>
<dbReference type="InterPro" id="IPR047994">
    <property type="entry name" value="ArsS-like"/>
</dbReference>
<evidence type="ECO:0000256" key="10">
    <source>
        <dbReference type="SAM" id="Phobius"/>
    </source>
</evidence>
<evidence type="ECO:0000259" key="11">
    <source>
        <dbReference type="PROSITE" id="PS50109"/>
    </source>
</evidence>
<dbReference type="SUPFAM" id="SSF55874">
    <property type="entry name" value="ATPase domain of HSP90 chaperone/DNA topoisomerase II/histidine kinase"/>
    <property type="match status" value="1"/>
</dbReference>
<dbReference type="SMART" id="SM00387">
    <property type="entry name" value="HATPase_c"/>
    <property type="match status" value="1"/>
</dbReference>
<protein>
    <recommendedName>
        <fullName evidence="3">histidine kinase</fullName>
        <ecNumber evidence="3">2.7.13.3</ecNumber>
    </recommendedName>
</protein>
<name>A0ABZ3H8D3_9BACT</name>
<dbReference type="RefSeq" id="WP_345972157.1">
    <property type="nucleotide sequence ID" value="NZ_CP147920.1"/>
</dbReference>
<evidence type="ECO:0000256" key="6">
    <source>
        <dbReference type="ARBA" id="ARBA00022679"/>
    </source>
</evidence>
<dbReference type="Gene3D" id="1.10.287.130">
    <property type="match status" value="1"/>
</dbReference>
<gene>
    <name evidence="13" type="ORF">WCY31_09200</name>
</gene>
<keyword evidence="10" id="KW-0812">Transmembrane</keyword>
<evidence type="ECO:0000313" key="14">
    <source>
        <dbReference type="Proteomes" id="UP001447842"/>
    </source>
</evidence>
<dbReference type="SUPFAM" id="SSF47384">
    <property type="entry name" value="Homodimeric domain of signal transducing histidine kinase"/>
    <property type="match status" value="1"/>
</dbReference>
<feature type="domain" description="Histidine kinase" evidence="11">
    <location>
        <begin position="210"/>
        <end position="405"/>
    </location>
</feature>
<evidence type="ECO:0000256" key="5">
    <source>
        <dbReference type="ARBA" id="ARBA00022553"/>
    </source>
</evidence>
<dbReference type="SMART" id="SM00388">
    <property type="entry name" value="HisKA"/>
    <property type="match status" value="1"/>
</dbReference>
<dbReference type="InterPro" id="IPR003594">
    <property type="entry name" value="HATPase_dom"/>
</dbReference>
<feature type="domain" description="HAMP" evidence="12">
    <location>
        <begin position="150"/>
        <end position="202"/>
    </location>
</feature>
<keyword evidence="6" id="KW-0808">Transferase</keyword>
<evidence type="ECO:0000313" key="13">
    <source>
        <dbReference type="EMBL" id="XAU14424.1"/>
    </source>
</evidence>
<evidence type="ECO:0000256" key="4">
    <source>
        <dbReference type="ARBA" id="ARBA00022475"/>
    </source>
</evidence>
<dbReference type="SUPFAM" id="SSF158472">
    <property type="entry name" value="HAMP domain-like"/>
    <property type="match status" value="1"/>
</dbReference>
<proteinExistence type="predicted"/>
<dbReference type="PROSITE" id="PS50109">
    <property type="entry name" value="HIS_KIN"/>
    <property type="match status" value="1"/>
</dbReference>
<evidence type="ECO:0000256" key="3">
    <source>
        <dbReference type="ARBA" id="ARBA00012438"/>
    </source>
</evidence>
<feature type="transmembrane region" description="Helical" evidence="10">
    <location>
        <begin position="129"/>
        <end position="154"/>
    </location>
</feature>
<comment type="catalytic activity">
    <reaction evidence="1">
        <text>ATP + protein L-histidine = ADP + protein N-phospho-L-histidine.</text>
        <dbReference type="EC" id="2.7.13.3"/>
    </reaction>
</comment>
<dbReference type="SMART" id="SM00304">
    <property type="entry name" value="HAMP"/>
    <property type="match status" value="1"/>
</dbReference>
<dbReference type="EC" id="2.7.13.3" evidence="3"/>
<dbReference type="PANTHER" id="PTHR44936">
    <property type="entry name" value="SENSOR PROTEIN CREC"/>
    <property type="match status" value="1"/>
</dbReference>
<keyword evidence="10" id="KW-0472">Membrane</keyword>
<keyword evidence="4" id="KW-1003">Cell membrane</keyword>
<keyword evidence="8 13" id="KW-0418">Kinase</keyword>
<keyword evidence="9" id="KW-0067">ATP-binding</keyword>
<dbReference type="PANTHER" id="PTHR44936:SF10">
    <property type="entry name" value="SENSOR PROTEIN RSTB"/>
    <property type="match status" value="1"/>
</dbReference>
<dbReference type="InterPro" id="IPR036890">
    <property type="entry name" value="HATPase_C_sf"/>
</dbReference>
<dbReference type="CDD" id="cd00075">
    <property type="entry name" value="HATPase"/>
    <property type="match status" value="1"/>
</dbReference>
<keyword evidence="7" id="KW-0547">Nucleotide-binding</keyword>
<keyword evidence="5" id="KW-0597">Phosphoprotein</keyword>
<dbReference type="Pfam" id="PF02518">
    <property type="entry name" value="HATPase_c"/>
    <property type="match status" value="1"/>
</dbReference>
<dbReference type="InterPro" id="IPR003660">
    <property type="entry name" value="HAMP_dom"/>
</dbReference>
<dbReference type="NCBIfam" id="NF038389">
    <property type="entry name" value="ArsS_fam_HK"/>
    <property type="match status" value="1"/>
</dbReference>
<dbReference type="EMBL" id="CP147920">
    <property type="protein sequence ID" value="XAU14424.1"/>
    <property type="molecule type" value="Genomic_DNA"/>
</dbReference>